<dbReference type="Gene3D" id="1.20.5.500">
    <property type="entry name" value="Single helix bin"/>
    <property type="match status" value="1"/>
</dbReference>
<dbReference type="Pfam" id="PF00038">
    <property type="entry name" value="Filament"/>
    <property type="match status" value="1"/>
</dbReference>
<dbReference type="GO" id="GO:0005882">
    <property type="term" value="C:intermediate filament"/>
    <property type="evidence" value="ECO:0007669"/>
    <property type="project" value="UniProtKB-KW"/>
</dbReference>
<feature type="domain" description="IF rod" evidence="3">
    <location>
        <begin position="1"/>
        <end position="117"/>
    </location>
</feature>
<dbReference type="GO" id="GO:0005198">
    <property type="term" value="F:structural molecule activity"/>
    <property type="evidence" value="ECO:0007669"/>
    <property type="project" value="InterPro"/>
</dbReference>
<proteinExistence type="predicted"/>
<dbReference type="PROSITE" id="PS51842">
    <property type="entry name" value="IF_ROD_2"/>
    <property type="match status" value="1"/>
</dbReference>
<evidence type="ECO:0000313" key="4">
    <source>
        <dbReference type="EMBL" id="VFV36264.1"/>
    </source>
</evidence>
<organism evidence="4 5">
    <name type="scientific">Lynx pardinus</name>
    <name type="common">Iberian lynx</name>
    <name type="synonym">Felis pardina</name>
    <dbReference type="NCBI Taxonomy" id="191816"/>
    <lineage>
        <taxon>Eukaryota</taxon>
        <taxon>Metazoa</taxon>
        <taxon>Chordata</taxon>
        <taxon>Craniata</taxon>
        <taxon>Vertebrata</taxon>
        <taxon>Euteleostomi</taxon>
        <taxon>Mammalia</taxon>
        <taxon>Eutheria</taxon>
        <taxon>Laurasiatheria</taxon>
        <taxon>Carnivora</taxon>
        <taxon>Feliformia</taxon>
        <taxon>Felidae</taxon>
        <taxon>Felinae</taxon>
        <taxon>Lynx</taxon>
    </lineage>
</organism>
<dbReference type="EMBL" id="CAAGRJ010022461">
    <property type="protein sequence ID" value="VFV36264.1"/>
    <property type="molecule type" value="Genomic_DNA"/>
</dbReference>
<gene>
    <name evidence="4" type="ORF">LYPA_23C018514</name>
</gene>
<dbReference type="PANTHER" id="PTHR23239">
    <property type="entry name" value="INTERMEDIATE FILAMENT"/>
    <property type="match status" value="1"/>
</dbReference>
<dbReference type="Proteomes" id="UP000386466">
    <property type="component" value="Unassembled WGS sequence"/>
</dbReference>
<keyword evidence="2" id="KW-0175">Coiled coil</keyword>
<dbReference type="GO" id="GO:0045109">
    <property type="term" value="P:intermediate filament organization"/>
    <property type="evidence" value="ECO:0007669"/>
    <property type="project" value="TreeGrafter"/>
</dbReference>
<evidence type="ECO:0000256" key="1">
    <source>
        <dbReference type="ARBA" id="ARBA00022754"/>
    </source>
</evidence>
<dbReference type="InterPro" id="IPR002957">
    <property type="entry name" value="Keratin_I"/>
</dbReference>
<reference evidence="4 5" key="1">
    <citation type="submission" date="2019-01" db="EMBL/GenBank/DDBJ databases">
        <authorList>
            <person name="Alioto T."/>
            <person name="Alioto T."/>
        </authorList>
    </citation>
    <scope>NUCLEOTIDE SEQUENCE [LARGE SCALE GENOMIC DNA]</scope>
</reference>
<dbReference type="AlphaFoldDB" id="A0A485NVZ7"/>
<accession>A0A485NVZ7</accession>
<keyword evidence="5" id="KW-1185">Reference proteome</keyword>
<keyword evidence="1" id="KW-0403">Intermediate filament</keyword>
<sequence length="117" mass="13331">MLLVREGVQVPSALSKALSSLRVLVLLCPQEVHILRGQLGDKLQIKLDAEPTVDLSRVLDEMRCHYEAMMQTGRNDVEQWFQDQSESISKQDMSCSKELQCCQSEILELRRTVNALE</sequence>
<name>A0A485NVZ7_LYNPA</name>
<protein>
    <submittedName>
        <fullName evidence="4">Type i cuticular ha8</fullName>
    </submittedName>
</protein>
<dbReference type="FunFam" id="1.20.5.500:FF:000001">
    <property type="entry name" value="Type II keratin 23"/>
    <property type="match status" value="1"/>
</dbReference>
<feature type="non-terminal residue" evidence="4">
    <location>
        <position position="117"/>
    </location>
</feature>
<dbReference type="GO" id="GO:0030855">
    <property type="term" value="P:epithelial cell differentiation"/>
    <property type="evidence" value="ECO:0007669"/>
    <property type="project" value="TreeGrafter"/>
</dbReference>
<evidence type="ECO:0000256" key="2">
    <source>
        <dbReference type="ARBA" id="ARBA00023054"/>
    </source>
</evidence>
<evidence type="ECO:0000259" key="3">
    <source>
        <dbReference type="PROSITE" id="PS51842"/>
    </source>
</evidence>
<dbReference type="InterPro" id="IPR039008">
    <property type="entry name" value="IF_rod_dom"/>
</dbReference>
<evidence type="ECO:0000313" key="5">
    <source>
        <dbReference type="Proteomes" id="UP000386466"/>
    </source>
</evidence>
<dbReference type="PANTHER" id="PTHR23239:SF110">
    <property type="entry name" value="KERATIN, TYPE I CUTICULAR HA7"/>
    <property type="match status" value="1"/>
</dbReference>